<dbReference type="OrthoDB" id="10253954at2759"/>
<evidence type="ECO:0000256" key="1">
    <source>
        <dbReference type="ARBA" id="ARBA00022737"/>
    </source>
</evidence>
<dbReference type="EMBL" id="UZAH01026285">
    <property type="protein sequence ID" value="VDO78304.1"/>
    <property type="molecule type" value="Genomic_DNA"/>
</dbReference>
<gene>
    <name evidence="4" type="ORF">HPBE_LOCUS8906</name>
</gene>
<name>A0A3P7Z1D8_HELPZ</name>
<dbReference type="PROSITE" id="PS50853">
    <property type="entry name" value="FN3"/>
    <property type="match status" value="2"/>
</dbReference>
<keyword evidence="5" id="KW-1185">Reference proteome</keyword>
<protein>
    <submittedName>
        <fullName evidence="6">Fibronectin type-III domain-containing protein</fullName>
    </submittedName>
</protein>
<keyword evidence="1" id="KW-0677">Repeat</keyword>
<evidence type="ECO:0000313" key="4">
    <source>
        <dbReference type="EMBL" id="VDO78304.1"/>
    </source>
</evidence>
<dbReference type="AlphaFoldDB" id="A0A3P7Z1D8"/>
<dbReference type="SUPFAM" id="SSF49265">
    <property type="entry name" value="Fibronectin type III"/>
    <property type="match status" value="1"/>
</dbReference>
<reference evidence="6" key="2">
    <citation type="submission" date="2019-09" db="UniProtKB">
        <authorList>
            <consortium name="WormBaseParasite"/>
        </authorList>
    </citation>
    <scope>IDENTIFICATION</scope>
</reference>
<dbReference type="InterPro" id="IPR003961">
    <property type="entry name" value="FN3_dom"/>
</dbReference>
<evidence type="ECO:0000313" key="5">
    <source>
        <dbReference type="Proteomes" id="UP000050761"/>
    </source>
</evidence>
<organism evidence="4">
    <name type="scientific">Heligmosomoides polygyrus</name>
    <name type="common">Parasitic roundworm</name>
    <dbReference type="NCBI Taxonomy" id="6339"/>
    <lineage>
        <taxon>Eukaryota</taxon>
        <taxon>Metazoa</taxon>
        <taxon>Ecdysozoa</taxon>
        <taxon>Nematoda</taxon>
        <taxon>Chromadorea</taxon>
        <taxon>Rhabditida</taxon>
        <taxon>Rhabditina</taxon>
        <taxon>Rhabditomorpha</taxon>
        <taxon>Strongyloidea</taxon>
        <taxon>Heligmosomidae</taxon>
        <taxon>Heligmosomoides</taxon>
    </lineage>
</organism>
<accession>A0A3P7Z1D8</accession>
<dbReference type="CDD" id="cd00063">
    <property type="entry name" value="FN3"/>
    <property type="match status" value="1"/>
</dbReference>
<dbReference type="PANTHER" id="PTHR13817">
    <property type="entry name" value="TITIN"/>
    <property type="match status" value="1"/>
</dbReference>
<evidence type="ECO:0000259" key="3">
    <source>
        <dbReference type="PROSITE" id="PS50853"/>
    </source>
</evidence>
<feature type="domain" description="Fibronectin type-III" evidence="3">
    <location>
        <begin position="47"/>
        <end position="159"/>
    </location>
</feature>
<dbReference type="InterPro" id="IPR013783">
    <property type="entry name" value="Ig-like_fold"/>
</dbReference>
<dbReference type="Gene3D" id="2.60.40.10">
    <property type="entry name" value="Immunoglobulins"/>
    <property type="match status" value="2"/>
</dbReference>
<dbReference type="Pfam" id="PF00041">
    <property type="entry name" value="fn3"/>
    <property type="match status" value="1"/>
</dbReference>
<dbReference type="Proteomes" id="UP000050761">
    <property type="component" value="Unassembled WGS sequence"/>
</dbReference>
<dbReference type="WBParaSite" id="HPBE_0000890501-mRNA-1">
    <property type="protein sequence ID" value="HPBE_0000890501-mRNA-1"/>
    <property type="gene ID" value="HPBE_0000890501"/>
</dbReference>
<dbReference type="PANTHER" id="PTHR13817:SF166">
    <property type="entry name" value="NEURONAL IGCAM-RELATED"/>
    <property type="match status" value="1"/>
</dbReference>
<keyword evidence="2" id="KW-1015">Disulfide bond</keyword>
<evidence type="ECO:0000313" key="6">
    <source>
        <dbReference type="WBParaSite" id="HPBE_0000890501-mRNA-1"/>
    </source>
</evidence>
<evidence type="ECO:0000256" key="2">
    <source>
        <dbReference type="ARBA" id="ARBA00023157"/>
    </source>
</evidence>
<proteinExistence type="predicted"/>
<dbReference type="InterPro" id="IPR036116">
    <property type="entry name" value="FN3_sf"/>
</dbReference>
<feature type="domain" description="Fibronectin type-III" evidence="3">
    <location>
        <begin position="370"/>
        <end position="431"/>
    </location>
</feature>
<sequence>MGFISIISLHCELFFERHGSISVPSAPLNFDVVLTAPNQGMFDSALAVLIPTRSVNCSVPLQVKLTWDRPLHVNGHSNFGGYYVYVEKLLNGEPVNRRRSKYDVINDLSVIICPLKRYWEIDKLEPNTEYAFRMNAFNRNGDGEYTETKRIVTGGMPPRQPEIQSVVLLGDEAPLRARVEWKRPQLAPLESPIDRFVRIRALLRLDSCGNYTATGEADRKRRNLRCAPKLHLGSIRAPYVTSHFFEMHLAYPKRSIVLPNQWCVSNHLIRFRYNLWYKAEGTTHYMKKSVNGTASSAELEGLCELVVHFRWCVGTNERSAVMGRVYEILLGAENVEGLSTNATEQLVTPVGNPEGEPLNVQYEIVSGKVRPDASKFSSIDRVQMRISWEPPAEDRRNGNITSYKAMLTPMDSEGERIEKQVRILPKSFGAS</sequence>
<dbReference type="InterPro" id="IPR050964">
    <property type="entry name" value="Striated_Muscle_Regulatory"/>
</dbReference>
<reference evidence="4 5" key="1">
    <citation type="submission" date="2018-11" db="EMBL/GenBank/DDBJ databases">
        <authorList>
            <consortium name="Pathogen Informatics"/>
        </authorList>
    </citation>
    <scope>NUCLEOTIDE SEQUENCE [LARGE SCALE GENOMIC DNA]</scope>
</reference>